<feature type="region of interest" description="Disordered" evidence="1">
    <location>
        <begin position="1"/>
        <end position="64"/>
    </location>
</feature>
<organism evidence="2 3">
    <name type="scientific">Ficus carica</name>
    <name type="common">Common fig</name>
    <dbReference type="NCBI Taxonomy" id="3494"/>
    <lineage>
        <taxon>Eukaryota</taxon>
        <taxon>Viridiplantae</taxon>
        <taxon>Streptophyta</taxon>
        <taxon>Embryophyta</taxon>
        <taxon>Tracheophyta</taxon>
        <taxon>Spermatophyta</taxon>
        <taxon>Magnoliopsida</taxon>
        <taxon>eudicotyledons</taxon>
        <taxon>Gunneridae</taxon>
        <taxon>Pentapetalae</taxon>
        <taxon>rosids</taxon>
        <taxon>fabids</taxon>
        <taxon>Rosales</taxon>
        <taxon>Moraceae</taxon>
        <taxon>Ficeae</taxon>
        <taxon>Ficus</taxon>
    </lineage>
</organism>
<evidence type="ECO:0000313" key="3">
    <source>
        <dbReference type="Proteomes" id="UP001187192"/>
    </source>
</evidence>
<evidence type="ECO:0000313" key="2">
    <source>
        <dbReference type="EMBL" id="GMN46340.1"/>
    </source>
</evidence>
<keyword evidence="3" id="KW-1185">Reference proteome</keyword>
<dbReference type="Proteomes" id="UP001187192">
    <property type="component" value="Unassembled WGS sequence"/>
</dbReference>
<protein>
    <submittedName>
        <fullName evidence="2">Uncharacterized protein</fullName>
    </submittedName>
</protein>
<name>A0AA88A602_FICCA</name>
<gene>
    <name evidence="2" type="ORF">TIFTF001_015527</name>
</gene>
<feature type="compositionally biased region" description="Acidic residues" evidence="1">
    <location>
        <begin position="39"/>
        <end position="51"/>
    </location>
</feature>
<accession>A0AA88A602</accession>
<comment type="caution">
    <text evidence="2">The sequence shown here is derived from an EMBL/GenBank/DDBJ whole genome shotgun (WGS) entry which is preliminary data.</text>
</comment>
<feature type="region of interest" description="Disordered" evidence="1">
    <location>
        <begin position="492"/>
        <end position="536"/>
    </location>
</feature>
<feature type="compositionally biased region" description="Basic and acidic residues" evidence="1">
    <location>
        <begin position="416"/>
        <end position="433"/>
    </location>
</feature>
<evidence type="ECO:0000256" key="1">
    <source>
        <dbReference type="SAM" id="MobiDB-lite"/>
    </source>
</evidence>
<feature type="region of interest" description="Disordered" evidence="1">
    <location>
        <begin position="410"/>
        <end position="450"/>
    </location>
</feature>
<feature type="compositionally biased region" description="Polar residues" evidence="1">
    <location>
        <begin position="440"/>
        <end position="450"/>
    </location>
</feature>
<feature type="compositionally biased region" description="Basic and acidic residues" evidence="1">
    <location>
        <begin position="182"/>
        <end position="199"/>
    </location>
</feature>
<proteinExistence type="predicted"/>
<feature type="region of interest" description="Disordered" evidence="1">
    <location>
        <begin position="146"/>
        <end position="203"/>
    </location>
</feature>
<dbReference type="EMBL" id="BTGU01000022">
    <property type="protein sequence ID" value="GMN46340.1"/>
    <property type="molecule type" value="Genomic_DNA"/>
</dbReference>
<reference evidence="2" key="1">
    <citation type="submission" date="2023-07" db="EMBL/GenBank/DDBJ databases">
        <title>draft genome sequence of fig (Ficus carica).</title>
        <authorList>
            <person name="Takahashi T."/>
            <person name="Nishimura K."/>
        </authorList>
    </citation>
    <scope>NUCLEOTIDE SEQUENCE</scope>
</reference>
<feature type="compositionally biased region" description="Low complexity" evidence="1">
    <location>
        <begin position="1"/>
        <end position="22"/>
    </location>
</feature>
<sequence>MESSPPLILLPSSSLQPTTSPLQSPPPRFGENVGQESTEIIEDSREDEGDECPTTGSNAVLGEHGQPTRIHRLTRVIHVPGLDCAPSTSPRGASTGSAHLLLQHITSPPAAATHSDRVCPCRRQRQQPYCPLNRVRDTWRQSIGPIVSAGYPTKEPFASGRPKEQSFQLGGPQTAASRRKLRPEDNPDRDRGEAEDVRRNATSVFDRLGRPGIYQRIGRERSVDKPTESHDRRIDHLQRQLDQLMGQQYGMEQVGTVDLPFTPAVMASLYPVRFKMPSVTSYDGSTDAVVPEAGSRIDRLLQTAGRLLRNCILGPKTRKLGASHLFGIKQGEAEMLKKYLERFDKAIEQVESCTDDTLIQAFREGVKDTRLIWTLAYDKPPTFAHLRRIVWRHAETDEYVRGRGLVALEQPRLPGRKTDRNQPDQNRPEKGKAAVENTRTDFNSGPRTLTGRFQQYTPSVTTIEHVLNQIELLIRDGHLREFRERIITPAGSSGRAALAVRQNPEPSNRTTEQSGSVSKAGRSSPGPRSTYHLASNTSPVAIPIRYRLRPPITAAHHIATRRHPL</sequence>
<dbReference type="AlphaFoldDB" id="A0AA88A602"/>
<feature type="compositionally biased region" description="Polar residues" evidence="1">
    <location>
        <begin position="504"/>
        <end position="517"/>
    </location>
</feature>